<protein>
    <submittedName>
        <fullName evidence="2">Protein serine/threonine phosphatase PrpC, regulation of stationary phase</fullName>
    </submittedName>
</protein>
<dbReference type="Pfam" id="PF13672">
    <property type="entry name" value="PP2C_2"/>
    <property type="match status" value="1"/>
</dbReference>
<dbReference type="InterPro" id="IPR001932">
    <property type="entry name" value="PPM-type_phosphatase-like_dom"/>
</dbReference>
<dbReference type="SUPFAM" id="SSF81606">
    <property type="entry name" value="PP2C-like"/>
    <property type="match status" value="1"/>
</dbReference>
<dbReference type="SMART" id="SM00332">
    <property type="entry name" value="PP2Cc"/>
    <property type="match status" value="1"/>
</dbReference>
<dbReference type="PROSITE" id="PS51746">
    <property type="entry name" value="PPM_2"/>
    <property type="match status" value="1"/>
</dbReference>
<dbReference type="PANTHER" id="PTHR47992">
    <property type="entry name" value="PROTEIN PHOSPHATASE"/>
    <property type="match status" value="1"/>
</dbReference>
<dbReference type="Gene3D" id="3.60.40.10">
    <property type="entry name" value="PPM-type phosphatase domain"/>
    <property type="match status" value="1"/>
</dbReference>
<dbReference type="InterPro" id="IPR036457">
    <property type="entry name" value="PPM-type-like_dom_sf"/>
</dbReference>
<proteinExistence type="predicted"/>
<evidence type="ECO:0000313" key="2">
    <source>
        <dbReference type="EMBL" id="CAH2030844.1"/>
    </source>
</evidence>
<evidence type="ECO:0000313" key="3">
    <source>
        <dbReference type="Proteomes" id="UP001295463"/>
    </source>
</evidence>
<gene>
    <name evidence="2" type="ORF">GEAMG1_1030</name>
</gene>
<keyword evidence="3" id="KW-1185">Reference proteome</keyword>
<dbReference type="CDD" id="cd00143">
    <property type="entry name" value="PP2Cc"/>
    <property type="match status" value="1"/>
</dbReference>
<dbReference type="Proteomes" id="UP001295463">
    <property type="component" value="Chromosome"/>
</dbReference>
<organism evidence="2 3">
    <name type="scientific">Trichlorobacter ammonificans</name>
    <dbReference type="NCBI Taxonomy" id="2916410"/>
    <lineage>
        <taxon>Bacteria</taxon>
        <taxon>Pseudomonadati</taxon>
        <taxon>Thermodesulfobacteriota</taxon>
        <taxon>Desulfuromonadia</taxon>
        <taxon>Geobacterales</taxon>
        <taxon>Geobacteraceae</taxon>
        <taxon>Trichlorobacter</taxon>
    </lineage>
</organism>
<feature type="domain" description="PPM-type phosphatase" evidence="1">
    <location>
        <begin position="5"/>
        <end position="250"/>
    </location>
</feature>
<accession>A0ABM9D6I1</accession>
<dbReference type="EMBL" id="OW150024">
    <property type="protein sequence ID" value="CAH2030844.1"/>
    <property type="molecule type" value="Genomic_DNA"/>
</dbReference>
<dbReference type="InterPro" id="IPR015655">
    <property type="entry name" value="PP2C"/>
</dbReference>
<dbReference type="NCBIfam" id="NF033484">
    <property type="entry name" value="Stp1_PP2C_phos"/>
    <property type="match status" value="1"/>
</dbReference>
<sequence>MELASFGLTDVGQVRSNNEDAILLEPSLGLFAVADGMGGHQGGEIASRICLDTLRDYLQRASQGQAPLVGEQDAAYSARANLLASAVRFANRAVFEAAFARPEWRGMGTTVVAMLQDQERAVFAHVGDSRAYLLRAGSFRQITQDHSWVEEQVRAGLMNRDEALFAKGRNVLTRAIGQEETVQVDMNELELQAGDRLLLCSDGLYGMVADEEIAALIGSSPSLEKGCRELVACANGRGGRDNISVILLEAEEEKGLLAGMRRLFTKG</sequence>
<evidence type="ECO:0000259" key="1">
    <source>
        <dbReference type="PROSITE" id="PS51746"/>
    </source>
</evidence>
<dbReference type="SMART" id="SM00331">
    <property type="entry name" value="PP2C_SIG"/>
    <property type="match status" value="1"/>
</dbReference>
<reference evidence="2 3" key="1">
    <citation type="submission" date="2022-03" db="EMBL/GenBank/DDBJ databases">
        <authorList>
            <person name="Koch H."/>
        </authorList>
    </citation>
    <scope>NUCLEOTIDE SEQUENCE [LARGE SCALE GENOMIC DNA]</scope>
    <source>
        <strain evidence="2 3">G1</strain>
    </source>
</reference>
<name>A0ABM9D6I1_9BACT</name>